<dbReference type="EMBL" id="JANPWB010000006">
    <property type="protein sequence ID" value="KAJ1174841.1"/>
    <property type="molecule type" value="Genomic_DNA"/>
</dbReference>
<organism evidence="2 3">
    <name type="scientific">Pleurodeles waltl</name>
    <name type="common">Iberian ribbed newt</name>
    <dbReference type="NCBI Taxonomy" id="8319"/>
    <lineage>
        <taxon>Eukaryota</taxon>
        <taxon>Metazoa</taxon>
        <taxon>Chordata</taxon>
        <taxon>Craniata</taxon>
        <taxon>Vertebrata</taxon>
        <taxon>Euteleostomi</taxon>
        <taxon>Amphibia</taxon>
        <taxon>Batrachia</taxon>
        <taxon>Caudata</taxon>
        <taxon>Salamandroidea</taxon>
        <taxon>Salamandridae</taxon>
        <taxon>Pleurodelinae</taxon>
        <taxon>Pleurodeles</taxon>
    </lineage>
</organism>
<feature type="region of interest" description="Disordered" evidence="1">
    <location>
        <begin position="143"/>
        <end position="165"/>
    </location>
</feature>
<reference evidence="2" key="1">
    <citation type="journal article" date="2022" name="bioRxiv">
        <title>Sequencing and chromosome-scale assembly of the giantPleurodeles waltlgenome.</title>
        <authorList>
            <person name="Brown T."/>
            <person name="Elewa A."/>
            <person name="Iarovenko S."/>
            <person name="Subramanian E."/>
            <person name="Araus A.J."/>
            <person name="Petzold A."/>
            <person name="Susuki M."/>
            <person name="Suzuki K.-i.T."/>
            <person name="Hayashi T."/>
            <person name="Toyoda A."/>
            <person name="Oliveira C."/>
            <person name="Osipova E."/>
            <person name="Leigh N.D."/>
            <person name="Simon A."/>
            <person name="Yun M.H."/>
        </authorList>
    </citation>
    <scope>NUCLEOTIDE SEQUENCE</scope>
    <source>
        <strain evidence="2">20211129_DDA</strain>
        <tissue evidence="2">Liver</tissue>
    </source>
</reference>
<evidence type="ECO:0000256" key="1">
    <source>
        <dbReference type="SAM" id="MobiDB-lite"/>
    </source>
</evidence>
<keyword evidence="3" id="KW-1185">Reference proteome</keyword>
<dbReference type="Proteomes" id="UP001066276">
    <property type="component" value="Chromosome 3_2"/>
</dbReference>
<sequence>MSALKIATREHHQLIHATKRASFRERLDKNTQHSKELFNIVKELSNPNASSNSITPSQELCNSLATFFHRKITDLHNSFGPQIPPTTTEPTAPAVTLNAWTPISTEESKTTMNTIHSGAPSDPCPHYIFNKADASVLPISRPSSTARLHLPPSPRGGNTRKSTLS</sequence>
<comment type="caution">
    <text evidence="2">The sequence shown here is derived from an EMBL/GenBank/DDBJ whole genome shotgun (WGS) entry which is preliminary data.</text>
</comment>
<protein>
    <submittedName>
        <fullName evidence="2">Uncharacterized protein</fullName>
    </submittedName>
</protein>
<gene>
    <name evidence="2" type="ORF">NDU88_000132</name>
</gene>
<proteinExistence type="predicted"/>
<name>A0AAV7TEN7_PLEWA</name>
<accession>A0AAV7TEN7</accession>
<dbReference type="AlphaFoldDB" id="A0AAV7TEN7"/>
<evidence type="ECO:0000313" key="3">
    <source>
        <dbReference type="Proteomes" id="UP001066276"/>
    </source>
</evidence>
<evidence type="ECO:0000313" key="2">
    <source>
        <dbReference type="EMBL" id="KAJ1174841.1"/>
    </source>
</evidence>